<protein>
    <submittedName>
        <fullName evidence="2">Putative ATPase</fullName>
    </submittedName>
</protein>
<feature type="domain" description="ATPase AAA-type core" evidence="1">
    <location>
        <begin position="40"/>
        <end position="329"/>
    </location>
</feature>
<dbReference type="InterPro" id="IPR051396">
    <property type="entry name" value="Bact_Antivir_Def_Nuclease"/>
</dbReference>
<dbReference type="Pfam" id="PF13304">
    <property type="entry name" value="AAA_21"/>
    <property type="match status" value="1"/>
</dbReference>
<dbReference type="AlphaFoldDB" id="I4AKD8"/>
<reference evidence="3" key="1">
    <citation type="submission" date="2012-06" db="EMBL/GenBank/DDBJ databases">
        <title>The complete genome of Flexibacter litoralis DSM 6794.</title>
        <authorList>
            <person name="Lucas S."/>
            <person name="Copeland A."/>
            <person name="Lapidus A."/>
            <person name="Glavina del Rio T."/>
            <person name="Dalin E."/>
            <person name="Tice H."/>
            <person name="Bruce D."/>
            <person name="Goodwin L."/>
            <person name="Pitluck S."/>
            <person name="Peters L."/>
            <person name="Ovchinnikova G."/>
            <person name="Lu M."/>
            <person name="Kyrpides N."/>
            <person name="Mavromatis K."/>
            <person name="Ivanova N."/>
            <person name="Brettin T."/>
            <person name="Detter J.C."/>
            <person name="Han C."/>
            <person name="Larimer F."/>
            <person name="Land M."/>
            <person name="Hauser L."/>
            <person name="Markowitz V."/>
            <person name="Cheng J.-F."/>
            <person name="Hugenholtz P."/>
            <person name="Woyke T."/>
            <person name="Wu D."/>
            <person name="Spring S."/>
            <person name="Lang E."/>
            <person name="Kopitz M."/>
            <person name="Brambilla E."/>
            <person name="Klenk H.-P."/>
            <person name="Eisen J.A."/>
        </authorList>
    </citation>
    <scope>NUCLEOTIDE SEQUENCE [LARGE SCALE GENOMIC DNA]</scope>
    <source>
        <strain evidence="3">ATCC 23117 / DSM 6794 / NBRC 15988 / NCIMB 1366 / Sio-4</strain>
    </source>
</reference>
<proteinExistence type="predicted"/>
<dbReference type="RefSeq" id="WP_014797870.1">
    <property type="nucleotide sequence ID" value="NC_018018.1"/>
</dbReference>
<dbReference type="CDD" id="cd00267">
    <property type="entry name" value="ABC_ATPase"/>
    <property type="match status" value="1"/>
</dbReference>
<dbReference type="EMBL" id="CP003345">
    <property type="protein sequence ID" value="AFM04423.1"/>
    <property type="molecule type" value="Genomic_DNA"/>
</dbReference>
<gene>
    <name evidence="2" type="ordered locus">Fleli_2039</name>
</gene>
<dbReference type="PANTHER" id="PTHR43581">
    <property type="entry name" value="ATP/GTP PHOSPHATASE"/>
    <property type="match status" value="1"/>
</dbReference>
<evidence type="ECO:0000259" key="1">
    <source>
        <dbReference type="Pfam" id="PF13304"/>
    </source>
</evidence>
<dbReference type="GO" id="GO:0005524">
    <property type="term" value="F:ATP binding"/>
    <property type="evidence" value="ECO:0007669"/>
    <property type="project" value="InterPro"/>
</dbReference>
<organism evidence="2 3">
    <name type="scientific">Bernardetia litoralis (strain ATCC 23117 / DSM 6794 / NBRC 15988 / NCIMB 1366 / Fx l1 / Sio-4)</name>
    <name type="common">Flexibacter litoralis</name>
    <dbReference type="NCBI Taxonomy" id="880071"/>
    <lineage>
        <taxon>Bacteria</taxon>
        <taxon>Pseudomonadati</taxon>
        <taxon>Bacteroidota</taxon>
        <taxon>Cytophagia</taxon>
        <taxon>Cytophagales</taxon>
        <taxon>Bernardetiaceae</taxon>
        <taxon>Bernardetia</taxon>
    </lineage>
</organism>
<dbReference type="KEGG" id="fli:Fleli_2039"/>
<dbReference type="InterPro" id="IPR027417">
    <property type="entry name" value="P-loop_NTPase"/>
</dbReference>
<evidence type="ECO:0000313" key="2">
    <source>
        <dbReference type="EMBL" id="AFM04423.1"/>
    </source>
</evidence>
<dbReference type="SUPFAM" id="SSF52540">
    <property type="entry name" value="P-loop containing nucleoside triphosphate hydrolases"/>
    <property type="match status" value="1"/>
</dbReference>
<dbReference type="HOGENOM" id="CLU_033692_0_0_10"/>
<dbReference type="InterPro" id="IPR003959">
    <property type="entry name" value="ATPase_AAA_core"/>
</dbReference>
<dbReference type="PANTHER" id="PTHR43581:SF2">
    <property type="entry name" value="EXCINUCLEASE ATPASE SUBUNIT"/>
    <property type="match status" value="1"/>
</dbReference>
<dbReference type="GO" id="GO:0016887">
    <property type="term" value="F:ATP hydrolysis activity"/>
    <property type="evidence" value="ECO:0007669"/>
    <property type="project" value="InterPro"/>
</dbReference>
<dbReference type="Gene3D" id="3.40.50.300">
    <property type="entry name" value="P-loop containing nucleotide triphosphate hydrolases"/>
    <property type="match status" value="1"/>
</dbReference>
<sequence length="360" mass="41998">MEKEMIEKKQEEFKFIKQVRINGFWKSENSSISWILNPDVNILAGDNGTGKSTVLQLIIGTIRQEFKRPFLCDLYNIIGISFNDFLPEKVTASKWNVFSSLSNEQTLEFISKDERFNDKFKIFIQEKAKKGVFISKNNIHLPDIHNNKKLPRIRIDEIKTVDSLLLDRETIQKLSNEEVLTDLDWKVSKLEIEYKDYQIDIGKRTINALKKGEKTDKVTKISETQTLFYDLIDQLFAHTKKTIDRESNDILFRDKENKEITPYRLSSGEKHMLIMLLTALVQDNKHAIMIMDEPEISLHTDWQKNLISNIRKLNPNVQLIIATHSPAIVMNGWQDKIFQIDDLIVKSEANKIEEINQESN</sequence>
<evidence type="ECO:0000313" key="3">
    <source>
        <dbReference type="Proteomes" id="UP000006054"/>
    </source>
</evidence>
<dbReference type="PATRIC" id="fig|880071.3.peg.2027"/>
<dbReference type="OrthoDB" id="9805802at2"/>
<dbReference type="STRING" id="880071.Fleli_2039"/>
<accession>I4AKD8</accession>
<keyword evidence="3" id="KW-1185">Reference proteome</keyword>
<dbReference type="Proteomes" id="UP000006054">
    <property type="component" value="Chromosome"/>
</dbReference>
<name>I4AKD8_BERLS</name>
<dbReference type="eggNOG" id="COG3950">
    <property type="taxonomic scope" value="Bacteria"/>
</dbReference>